<dbReference type="Proteomes" id="UP000189705">
    <property type="component" value="Unplaced"/>
</dbReference>
<dbReference type="KEGG" id="asn:102370641"/>
<comment type="function">
    <text evidence="10">Involved in the biosynthesis of tetrahydrobiopterin, an essential cofactor of aromatic amino acid hydroxylases. Catalyzes the transformation of 7,8-dihydroneopterin triphosphate into 6-pyruvoyl tetrahydropterin.</text>
</comment>
<proteinExistence type="inferred from homology"/>
<protein>
    <recommendedName>
        <fullName evidence="5">6-pyruvoyl tetrahydrobiopterin synthase</fullName>
        <ecNumber evidence="4">4.2.3.12</ecNumber>
    </recommendedName>
</protein>
<dbReference type="RefSeq" id="XP_006026718.1">
    <property type="nucleotide sequence ID" value="XM_006026656.3"/>
</dbReference>
<dbReference type="InParanoid" id="A0A1U7RNW2"/>
<dbReference type="Gene3D" id="3.30.479.10">
    <property type="entry name" value="6-pyruvoyl tetrahydropterin synthase/QueD"/>
    <property type="match status" value="1"/>
</dbReference>
<evidence type="ECO:0000313" key="13">
    <source>
        <dbReference type="RefSeq" id="XP_006026718.1"/>
    </source>
</evidence>
<dbReference type="eggNOG" id="KOG4105">
    <property type="taxonomic scope" value="Eukaryota"/>
</dbReference>
<keyword evidence="6" id="KW-0479">Metal-binding</keyword>
<dbReference type="GeneID" id="102370641"/>
<feature type="compositionally biased region" description="Polar residues" evidence="11">
    <location>
        <begin position="115"/>
        <end position="137"/>
    </location>
</feature>
<dbReference type="InterPro" id="IPR022469">
    <property type="entry name" value="PTPS_His_AS"/>
</dbReference>
<dbReference type="FunFam" id="3.30.479.10:FF:000003">
    <property type="entry name" value="6-pyruvoyl tetrahydrobiopterin synthase"/>
    <property type="match status" value="1"/>
</dbReference>
<dbReference type="AlphaFoldDB" id="A0A1U7RNW2"/>
<keyword evidence="8" id="KW-0783">Tetrahydrobiopterin biosynthesis</keyword>
<accession>A0A1U7RNW2</accession>
<dbReference type="GO" id="GO:0006729">
    <property type="term" value="P:tetrahydrobiopterin biosynthetic process"/>
    <property type="evidence" value="ECO:0007669"/>
    <property type="project" value="UniProtKB-UniPathway"/>
</dbReference>
<dbReference type="GO" id="GO:0005739">
    <property type="term" value="C:mitochondrion"/>
    <property type="evidence" value="ECO:0007669"/>
    <property type="project" value="TreeGrafter"/>
</dbReference>
<comment type="similarity">
    <text evidence="3">Belongs to the PTPS family.</text>
</comment>
<dbReference type="PANTHER" id="PTHR12589">
    <property type="entry name" value="PYRUVOYL TETRAHYDROBIOPTERIN SYNTHASE"/>
    <property type="match status" value="1"/>
</dbReference>
<sequence>MQTVAREGKLSPAGRVAFLSRTETIAAAHRLNSKSLSDAENKKLFGKCNQSHGHNYTVTVTVRGEINPISGMFMNIYTLQEHMQEAIMKPLDHKNLDQDVAYFADVVRKNCHVPSQINSKSMSRSKTISGPTTSKHPSPTPGASDVSKSFGEHLTILGVRMSPSFTCPQPYGHRSKLGRSLPFP</sequence>
<gene>
    <name evidence="13" type="primary">LOC102370641</name>
</gene>
<dbReference type="SUPFAM" id="SSF55620">
    <property type="entry name" value="Tetrahydrobiopterin biosynthesis enzymes-like"/>
    <property type="match status" value="1"/>
</dbReference>
<feature type="region of interest" description="Disordered" evidence="11">
    <location>
        <begin position="115"/>
        <end position="147"/>
    </location>
</feature>
<evidence type="ECO:0000256" key="8">
    <source>
        <dbReference type="ARBA" id="ARBA00023007"/>
    </source>
</evidence>
<reference evidence="13" key="1">
    <citation type="submission" date="2025-08" db="UniProtKB">
        <authorList>
            <consortium name="RefSeq"/>
        </authorList>
    </citation>
    <scope>IDENTIFICATION</scope>
</reference>
<organism evidence="12 13">
    <name type="scientific">Alligator sinensis</name>
    <name type="common">Chinese alligator</name>
    <dbReference type="NCBI Taxonomy" id="38654"/>
    <lineage>
        <taxon>Eukaryota</taxon>
        <taxon>Metazoa</taxon>
        <taxon>Chordata</taxon>
        <taxon>Craniata</taxon>
        <taxon>Vertebrata</taxon>
        <taxon>Euteleostomi</taxon>
        <taxon>Archelosauria</taxon>
        <taxon>Archosauria</taxon>
        <taxon>Crocodylia</taxon>
        <taxon>Alligatoridae</taxon>
        <taxon>Alligatorinae</taxon>
        <taxon>Alligator</taxon>
    </lineage>
</organism>
<evidence type="ECO:0000256" key="3">
    <source>
        <dbReference type="ARBA" id="ARBA00009164"/>
    </source>
</evidence>
<evidence type="ECO:0000256" key="7">
    <source>
        <dbReference type="ARBA" id="ARBA00022833"/>
    </source>
</evidence>
<dbReference type="GO" id="GO:0003874">
    <property type="term" value="F:6-pyruvoyltetrahydropterin synthase activity"/>
    <property type="evidence" value="ECO:0007669"/>
    <property type="project" value="UniProtKB-EC"/>
</dbReference>
<dbReference type="InterPro" id="IPR038418">
    <property type="entry name" value="6-PTP_synth/QueD_sf"/>
</dbReference>
<comment type="cofactor">
    <cofactor evidence="1">
        <name>Zn(2+)</name>
        <dbReference type="ChEBI" id="CHEBI:29105"/>
    </cofactor>
</comment>
<dbReference type="PROSITE" id="PS00988">
    <property type="entry name" value="PTPS_2"/>
    <property type="match status" value="1"/>
</dbReference>
<evidence type="ECO:0000256" key="6">
    <source>
        <dbReference type="ARBA" id="ARBA00022723"/>
    </source>
</evidence>
<evidence type="ECO:0000256" key="4">
    <source>
        <dbReference type="ARBA" id="ARBA00013100"/>
    </source>
</evidence>
<dbReference type="EC" id="4.2.3.12" evidence="4"/>
<keyword evidence="7" id="KW-0862">Zinc</keyword>
<dbReference type="InterPro" id="IPR007115">
    <property type="entry name" value="6-PTP_synth/QueD"/>
</dbReference>
<evidence type="ECO:0000313" key="12">
    <source>
        <dbReference type="Proteomes" id="UP000189705"/>
    </source>
</evidence>
<dbReference type="Pfam" id="PF01242">
    <property type="entry name" value="PTPS"/>
    <property type="match status" value="1"/>
</dbReference>
<dbReference type="STRING" id="38654.A0A1U7RNW2"/>
<dbReference type="PANTHER" id="PTHR12589:SF7">
    <property type="entry name" value="6-PYRUVOYL TETRAHYDROBIOPTERIN SYNTHASE"/>
    <property type="match status" value="1"/>
</dbReference>
<comment type="pathway">
    <text evidence="2">Cofactor biosynthesis; tetrahydrobiopterin biosynthesis; tetrahydrobiopterin from 7,8-dihydroneopterin triphosphate: step 1/3.</text>
</comment>
<evidence type="ECO:0000256" key="5">
    <source>
        <dbReference type="ARBA" id="ARBA00015587"/>
    </source>
</evidence>
<dbReference type="GO" id="GO:0046872">
    <property type="term" value="F:metal ion binding"/>
    <property type="evidence" value="ECO:0007669"/>
    <property type="project" value="UniProtKB-KW"/>
</dbReference>
<evidence type="ECO:0000256" key="10">
    <source>
        <dbReference type="ARBA" id="ARBA00025266"/>
    </source>
</evidence>
<evidence type="ECO:0000256" key="2">
    <source>
        <dbReference type="ARBA" id="ARBA00005126"/>
    </source>
</evidence>
<evidence type="ECO:0000256" key="1">
    <source>
        <dbReference type="ARBA" id="ARBA00001947"/>
    </source>
</evidence>
<keyword evidence="12" id="KW-1185">Reference proteome</keyword>
<evidence type="ECO:0000256" key="9">
    <source>
        <dbReference type="ARBA" id="ARBA00023239"/>
    </source>
</evidence>
<dbReference type="UniPathway" id="UPA00849">
    <property type="reaction ID" value="UER00819"/>
</dbReference>
<name>A0A1U7RNW2_ALLSI</name>
<keyword evidence="9" id="KW-0456">Lyase</keyword>
<evidence type="ECO:0000256" key="11">
    <source>
        <dbReference type="SAM" id="MobiDB-lite"/>
    </source>
</evidence>